<dbReference type="SUPFAM" id="SSF52540">
    <property type="entry name" value="P-loop containing nucleoside triphosphate hydrolases"/>
    <property type="match status" value="1"/>
</dbReference>
<dbReference type="CDD" id="cd00086">
    <property type="entry name" value="homeodomain"/>
    <property type="match status" value="1"/>
</dbReference>
<dbReference type="eggNOG" id="KOG2387">
    <property type="taxonomic scope" value="Eukaryota"/>
</dbReference>
<evidence type="ECO:0000259" key="3">
    <source>
        <dbReference type="Pfam" id="PF06418"/>
    </source>
</evidence>
<evidence type="ECO:0000313" key="4">
    <source>
        <dbReference type="EMBL" id="KYB28254.1"/>
    </source>
</evidence>
<dbReference type="AlphaFoldDB" id="A0A139WK26"/>
<dbReference type="GO" id="GO:0006221">
    <property type="term" value="P:pyrimidine nucleotide biosynthetic process"/>
    <property type="evidence" value="ECO:0007669"/>
    <property type="project" value="InterPro"/>
</dbReference>
<protein>
    <submittedName>
        <fullName evidence="4">CTP synthase-like Protein</fullName>
    </submittedName>
</protein>
<feature type="domain" description="CTP synthase N-terminal" evidence="3">
    <location>
        <begin position="87"/>
        <end position="224"/>
    </location>
</feature>
<dbReference type="GO" id="GO:0003677">
    <property type="term" value="F:DNA binding"/>
    <property type="evidence" value="ECO:0007669"/>
    <property type="project" value="InterPro"/>
</dbReference>
<dbReference type="GO" id="GO:0005634">
    <property type="term" value="C:nucleus"/>
    <property type="evidence" value="ECO:0007669"/>
    <property type="project" value="UniProtKB-SubCell"/>
</dbReference>
<dbReference type="InterPro" id="IPR027417">
    <property type="entry name" value="P-loop_NTPase"/>
</dbReference>
<name>A0A139WK26_TRICA</name>
<dbReference type="InterPro" id="IPR004468">
    <property type="entry name" value="CTP_synthase"/>
</dbReference>
<evidence type="ECO:0000256" key="1">
    <source>
        <dbReference type="ARBA" id="ARBA00004123"/>
    </source>
</evidence>
<dbReference type="InterPro" id="IPR009057">
    <property type="entry name" value="Homeodomain-like_sf"/>
</dbReference>
<accession>A0A139WK26</accession>
<dbReference type="PANTHER" id="PTHR11550">
    <property type="entry name" value="CTP SYNTHASE"/>
    <property type="match status" value="1"/>
</dbReference>
<proteinExistence type="predicted"/>
<reference evidence="4 5" key="1">
    <citation type="journal article" date="2008" name="Nature">
        <title>The genome of the model beetle and pest Tribolium castaneum.</title>
        <authorList>
            <consortium name="Tribolium Genome Sequencing Consortium"/>
            <person name="Richards S."/>
            <person name="Gibbs R.A."/>
            <person name="Weinstock G.M."/>
            <person name="Brown S.J."/>
            <person name="Denell R."/>
            <person name="Beeman R.W."/>
            <person name="Gibbs R."/>
            <person name="Beeman R.W."/>
            <person name="Brown S.J."/>
            <person name="Bucher G."/>
            <person name="Friedrich M."/>
            <person name="Grimmelikhuijzen C.J."/>
            <person name="Klingler M."/>
            <person name="Lorenzen M."/>
            <person name="Richards S."/>
            <person name="Roth S."/>
            <person name="Schroder R."/>
            <person name="Tautz D."/>
            <person name="Zdobnov E.M."/>
            <person name="Muzny D."/>
            <person name="Gibbs R.A."/>
            <person name="Weinstock G.M."/>
            <person name="Attaway T."/>
            <person name="Bell S."/>
            <person name="Buhay C.J."/>
            <person name="Chandrabose M.N."/>
            <person name="Chavez D."/>
            <person name="Clerk-Blankenburg K.P."/>
            <person name="Cree A."/>
            <person name="Dao M."/>
            <person name="Davis C."/>
            <person name="Chacko J."/>
            <person name="Dinh H."/>
            <person name="Dugan-Rocha S."/>
            <person name="Fowler G."/>
            <person name="Garner T.T."/>
            <person name="Garnes J."/>
            <person name="Gnirke A."/>
            <person name="Hawes A."/>
            <person name="Hernandez J."/>
            <person name="Hines S."/>
            <person name="Holder M."/>
            <person name="Hume J."/>
            <person name="Jhangiani S.N."/>
            <person name="Joshi V."/>
            <person name="Khan Z.M."/>
            <person name="Jackson L."/>
            <person name="Kovar C."/>
            <person name="Kowis A."/>
            <person name="Lee S."/>
            <person name="Lewis L.R."/>
            <person name="Margolis J."/>
            <person name="Morgan M."/>
            <person name="Nazareth L.V."/>
            <person name="Nguyen N."/>
            <person name="Okwuonu G."/>
            <person name="Parker D."/>
            <person name="Richards S."/>
            <person name="Ruiz S.J."/>
            <person name="Santibanez J."/>
            <person name="Savard J."/>
            <person name="Scherer S.E."/>
            <person name="Schneider B."/>
            <person name="Sodergren E."/>
            <person name="Tautz D."/>
            <person name="Vattahil S."/>
            <person name="Villasana D."/>
            <person name="White C.S."/>
            <person name="Wright R."/>
            <person name="Park Y."/>
            <person name="Beeman R.W."/>
            <person name="Lord J."/>
            <person name="Oppert B."/>
            <person name="Lorenzen M."/>
            <person name="Brown S."/>
            <person name="Wang L."/>
            <person name="Savard J."/>
            <person name="Tautz D."/>
            <person name="Richards S."/>
            <person name="Weinstock G."/>
            <person name="Gibbs R.A."/>
            <person name="Liu Y."/>
            <person name="Worley K."/>
            <person name="Weinstock G."/>
            <person name="Elsik C.G."/>
            <person name="Reese J.T."/>
            <person name="Elhaik E."/>
            <person name="Landan G."/>
            <person name="Graur D."/>
            <person name="Arensburger P."/>
            <person name="Atkinson P."/>
            <person name="Beeman R.W."/>
            <person name="Beidler J."/>
            <person name="Brown S.J."/>
            <person name="Demuth J.P."/>
            <person name="Drury D.W."/>
            <person name="Du Y.Z."/>
            <person name="Fujiwara H."/>
            <person name="Lorenzen M."/>
            <person name="Maselli V."/>
            <person name="Osanai M."/>
            <person name="Park Y."/>
            <person name="Robertson H.M."/>
            <person name="Tu Z."/>
            <person name="Wang J.J."/>
            <person name="Wang S."/>
            <person name="Richards S."/>
            <person name="Song H."/>
            <person name="Zhang L."/>
            <person name="Sodergren E."/>
            <person name="Werner D."/>
            <person name="Stanke M."/>
            <person name="Morgenstern B."/>
            <person name="Solovyev V."/>
            <person name="Kosarev P."/>
            <person name="Brown G."/>
            <person name="Chen H.C."/>
            <person name="Ermolaeva O."/>
            <person name="Hlavina W."/>
            <person name="Kapustin Y."/>
            <person name="Kiryutin B."/>
            <person name="Kitts P."/>
            <person name="Maglott D."/>
            <person name="Pruitt K."/>
            <person name="Sapojnikov V."/>
            <person name="Souvorov A."/>
            <person name="Mackey A.J."/>
            <person name="Waterhouse R.M."/>
            <person name="Wyder S."/>
            <person name="Zdobnov E.M."/>
            <person name="Zdobnov E.M."/>
            <person name="Wyder S."/>
            <person name="Kriventseva E.V."/>
            <person name="Kadowaki T."/>
            <person name="Bork P."/>
            <person name="Aranda M."/>
            <person name="Bao R."/>
            <person name="Beermann A."/>
            <person name="Berns N."/>
            <person name="Bolognesi R."/>
            <person name="Bonneton F."/>
            <person name="Bopp D."/>
            <person name="Brown S.J."/>
            <person name="Bucher G."/>
            <person name="Butts T."/>
            <person name="Chaumot A."/>
            <person name="Denell R.E."/>
            <person name="Ferrier D.E."/>
            <person name="Friedrich M."/>
            <person name="Gordon C.M."/>
            <person name="Jindra M."/>
            <person name="Klingler M."/>
            <person name="Lan Q."/>
            <person name="Lattorff H.M."/>
            <person name="Laudet V."/>
            <person name="von Levetsow C."/>
            <person name="Liu Z."/>
            <person name="Lutz R."/>
            <person name="Lynch J.A."/>
            <person name="da Fonseca R.N."/>
            <person name="Posnien N."/>
            <person name="Reuter R."/>
            <person name="Roth S."/>
            <person name="Savard J."/>
            <person name="Schinko J.B."/>
            <person name="Schmitt C."/>
            <person name="Schoppmeier M."/>
            <person name="Schroder R."/>
            <person name="Shippy T.D."/>
            <person name="Simonnet F."/>
            <person name="Marques-Souza H."/>
            <person name="Tautz D."/>
            <person name="Tomoyasu Y."/>
            <person name="Trauner J."/>
            <person name="Van der Zee M."/>
            <person name="Vervoort M."/>
            <person name="Wittkopp N."/>
            <person name="Wimmer E.A."/>
            <person name="Yang X."/>
            <person name="Jones A.K."/>
            <person name="Sattelle D.B."/>
            <person name="Ebert P.R."/>
            <person name="Nelson D."/>
            <person name="Scott J.G."/>
            <person name="Beeman R.W."/>
            <person name="Muthukrishnan S."/>
            <person name="Kramer K.J."/>
            <person name="Arakane Y."/>
            <person name="Beeman R.W."/>
            <person name="Zhu Q."/>
            <person name="Hogenkamp D."/>
            <person name="Dixit R."/>
            <person name="Oppert B."/>
            <person name="Jiang H."/>
            <person name="Zou Z."/>
            <person name="Marshall J."/>
            <person name="Elpidina E."/>
            <person name="Vinokurov K."/>
            <person name="Oppert C."/>
            <person name="Zou Z."/>
            <person name="Evans J."/>
            <person name="Lu Z."/>
            <person name="Zhao P."/>
            <person name="Sumathipala N."/>
            <person name="Altincicek B."/>
            <person name="Vilcinskas A."/>
            <person name="Williams M."/>
            <person name="Hultmark D."/>
            <person name="Hetru C."/>
            <person name="Jiang H."/>
            <person name="Grimmelikhuijzen C.J."/>
            <person name="Hauser F."/>
            <person name="Cazzamali G."/>
            <person name="Williamson M."/>
            <person name="Park Y."/>
            <person name="Li B."/>
            <person name="Tanaka Y."/>
            <person name="Predel R."/>
            <person name="Neupert S."/>
            <person name="Schachtner J."/>
            <person name="Verleyen P."/>
            <person name="Raible F."/>
            <person name="Bork P."/>
            <person name="Friedrich M."/>
            <person name="Walden K.K."/>
            <person name="Robertson H.M."/>
            <person name="Angeli S."/>
            <person name="Foret S."/>
            <person name="Bucher G."/>
            <person name="Schuetz S."/>
            <person name="Maleszka R."/>
            <person name="Wimmer E.A."/>
            <person name="Beeman R.W."/>
            <person name="Lorenzen M."/>
            <person name="Tomoyasu Y."/>
            <person name="Miller S.C."/>
            <person name="Grossmann D."/>
            <person name="Bucher G."/>
        </authorList>
    </citation>
    <scope>NUCLEOTIDE SEQUENCE [LARGE SCALE GENOMIC DNA]</scope>
    <source>
        <strain evidence="4 5">Georgia GA2</strain>
    </source>
</reference>
<evidence type="ECO:0000313" key="5">
    <source>
        <dbReference type="Proteomes" id="UP000007266"/>
    </source>
</evidence>
<reference evidence="4 5" key="2">
    <citation type="journal article" date="2010" name="Nucleic Acids Res.">
        <title>BeetleBase in 2010: revisions to provide comprehensive genomic information for Tribolium castaneum.</title>
        <authorList>
            <person name="Kim H.S."/>
            <person name="Murphy T."/>
            <person name="Xia J."/>
            <person name="Caragea D."/>
            <person name="Park Y."/>
            <person name="Beeman R.W."/>
            <person name="Lorenzen M.D."/>
            <person name="Butcher S."/>
            <person name="Manak J.R."/>
            <person name="Brown S.J."/>
        </authorList>
    </citation>
    <scope>GENOME REANNOTATION</scope>
    <source>
        <strain evidence="4 5">Georgia GA2</strain>
    </source>
</reference>
<comment type="subcellular location">
    <subcellularLocation>
        <location evidence="1">Nucleus</location>
    </subcellularLocation>
</comment>
<dbReference type="SUPFAM" id="SSF46689">
    <property type="entry name" value="Homeodomain-like"/>
    <property type="match status" value="1"/>
</dbReference>
<sequence>MIKLSTFEDEDANPKKFKLGLFGHVLRPFAWNSRHARFESKDEKDANVLQTPPTSYHEVLLCNKPQSGRKRPETTIPEDWLAQKSTPGEVYVLDDGGEVDLDLGNYERFLNITLHRDNNITTGKIYQAVIEKERHGDYLGKTVQVVPHITDAIQEWVVRVAKIPVSESGKIPEVCIIELGGTIGDIESMAFVEAFRQFQFRVKRENFCVAHVSLVPQVWFQNARAKWRRMMLKQEGKSGDKCSGSESMSDLDLYPHGPGSMASSIQSMAPHSPPFILPSGSPSSLDCS</sequence>
<dbReference type="STRING" id="7070.A0A139WK26"/>
<dbReference type="Proteomes" id="UP000007266">
    <property type="component" value="Linkage group 3"/>
</dbReference>
<evidence type="ECO:0000256" key="2">
    <source>
        <dbReference type="SAM" id="MobiDB-lite"/>
    </source>
</evidence>
<feature type="region of interest" description="Disordered" evidence="2">
    <location>
        <begin position="236"/>
        <end position="288"/>
    </location>
</feature>
<organism evidence="4 5">
    <name type="scientific">Tribolium castaneum</name>
    <name type="common">Red flour beetle</name>
    <dbReference type="NCBI Taxonomy" id="7070"/>
    <lineage>
        <taxon>Eukaryota</taxon>
        <taxon>Metazoa</taxon>
        <taxon>Ecdysozoa</taxon>
        <taxon>Arthropoda</taxon>
        <taxon>Hexapoda</taxon>
        <taxon>Insecta</taxon>
        <taxon>Pterygota</taxon>
        <taxon>Neoptera</taxon>
        <taxon>Endopterygota</taxon>
        <taxon>Coleoptera</taxon>
        <taxon>Polyphaga</taxon>
        <taxon>Cucujiformia</taxon>
        <taxon>Tenebrionidae</taxon>
        <taxon>Tenebrionidae incertae sedis</taxon>
        <taxon>Tribolium</taxon>
    </lineage>
</organism>
<dbReference type="InParanoid" id="A0A139WK26"/>
<dbReference type="eggNOG" id="KOG0490">
    <property type="taxonomic scope" value="Eukaryota"/>
</dbReference>
<dbReference type="PANTHER" id="PTHR11550:SF0">
    <property type="entry name" value="CTP SYNTHASE-RELATED"/>
    <property type="match status" value="1"/>
</dbReference>
<dbReference type="EMBL" id="KQ971334">
    <property type="protein sequence ID" value="KYB28254.1"/>
    <property type="molecule type" value="Genomic_DNA"/>
</dbReference>
<dbReference type="Pfam" id="PF06418">
    <property type="entry name" value="CTP_synth_N"/>
    <property type="match status" value="1"/>
</dbReference>
<dbReference type="Gene3D" id="3.40.50.300">
    <property type="entry name" value="P-loop containing nucleotide triphosphate hydrolases"/>
    <property type="match status" value="1"/>
</dbReference>
<dbReference type="InterPro" id="IPR017456">
    <property type="entry name" value="CTP_synthase_N"/>
</dbReference>
<keyword evidence="5" id="KW-1185">Reference proteome</keyword>
<gene>
    <name evidence="4" type="primary">AUGUSTUS-3.0.2_32663</name>
    <name evidence="4" type="ORF">TcasGA2_TC032663</name>
</gene>
<dbReference type="GO" id="GO:0003883">
    <property type="term" value="F:CTP synthase activity"/>
    <property type="evidence" value="ECO:0007669"/>
    <property type="project" value="InterPro"/>
</dbReference>
<dbReference type="InterPro" id="IPR001356">
    <property type="entry name" value="HD"/>
</dbReference>